<dbReference type="EMBL" id="NGKU01000001">
    <property type="protein sequence ID" value="OTN76705.1"/>
    <property type="molecule type" value="Genomic_DNA"/>
</dbReference>
<keyword evidence="3" id="KW-1185">Reference proteome</keyword>
<dbReference type="PANTHER" id="PTHR37038:SF14">
    <property type="entry name" value="TRANSCRIPTIONAL ACTIVATOR"/>
    <property type="match status" value="1"/>
</dbReference>
<dbReference type="Pfam" id="PF12844">
    <property type="entry name" value="HTH_19"/>
    <property type="match status" value="1"/>
</dbReference>
<dbReference type="SUPFAM" id="SSF48452">
    <property type="entry name" value="TPR-like"/>
    <property type="match status" value="1"/>
</dbReference>
<dbReference type="CDD" id="cd00093">
    <property type="entry name" value="HTH_XRE"/>
    <property type="match status" value="1"/>
</dbReference>
<evidence type="ECO:0000313" key="3">
    <source>
        <dbReference type="Proteomes" id="UP000195043"/>
    </source>
</evidence>
<dbReference type="RefSeq" id="WP_086274639.1">
    <property type="nucleotide sequence ID" value="NZ_NGKU01000001.1"/>
</dbReference>
<evidence type="ECO:0000259" key="1">
    <source>
        <dbReference type="PROSITE" id="PS50943"/>
    </source>
</evidence>
<dbReference type="GO" id="GO:0003677">
    <property type="term" value="F:DNA binding"/>
    <property type="evidence" value="ECO:0007669"/>
    <property type="project" value="InterPro"/>
</dbReference>
<reference evidence="2 3" key="1">
    <citation type="submission" date="2017-05" db="EMBL/GenBank/DDBJ databases">
        <title>The Genome Sequence of Enterococcus sp. 8G7_MSG3316.</title>
        <authorList>
            <consortium name="The Broad Institute Genomics Platform"/>
            <consortium name="The Broad Institute Genomic Center for Infectious Diseases"/>
            <person name="Earl A."/>
            <person name="Manson A."/>
            <person name="Schwartman J."/>
            <person name="Gilmore M."/>
            <person name="Abouelleil A."/>
            <person name="Cao P."/>
            <person name="Chapman S."/>
            <person name="Cusick C."/>
            <person name="Shea T."/>
            <person name="Young S."/>
            <person name="Neafsey D."/>
            <person name="Nusbaum C."/>
            <person name="Birren B."/>
        </authorList>
    </citation>
    <scope>NUCLEOTIDE SEQUENCE [LARGE SCALE GENOMIC DNA]</scope>
    <source>
        <strain evidence="2 3">8G7_MSG3316</strain>
    </source>
</reference>
<dbReference type="Proteomes" id="UP000195043">
    <property type="component" value="Unassembled WGS sequence"/>
</dbReference>
<organism evidence="2 3">
    <name type="scientific">Candidatus Enterococcus testudinis</name>
    <dbReference type="NCBI Taxonomy" id="1834191"/>
    <lineage>
        <taxon>Bacteria</taxon>
        <taxon>Bacillati</taxon>
        <taxon>Bacillota</taxon>
        <taxon>Bacilli</taxon>
        <taxon>Lactobacillales</taxon>
        <taxon>Enterococcaceae</taxon>
        <taxon>Enterococcus</taxon>
    </lineage>
</organism>
<proteinExistence type="predicted"/>
<dbReference type="InterPro" id="IPR053163">
    <property type="entry name" value="HTH-type_regulator_Rgg"/>
</dbReference>
<dbReference type="STRING" id="1834191.A5886_001783"/>
<dbReference type="SUPFAM" id="SSF47413">
    <property type="entry name" value="lambda repressor-like DNA-binding domains"/>
    <property type="match status" value="1"/>
</dbReference>
<feature type="domain" description="HTH cro/C1-type" evidence="1">
    <location>
        <begin position="12"/>
        <end position="65"/>
    </location>
</feature>
<comment type="caution">
    <text evidence="2">The sequence shown here is derived from an EMBL/GenBank/DDBJ whole genome shotgun (WGS) entry which is preliminary data.</text>
</comment>
<dbReference type="InterPro" id="IPR001387">
    <property type="entry name" value="Cro/C1-type_HTH"/>
</dbReference>
<name>A0A242A6P4_9ENTE</name>
<dbReference type="InterPro" id="IPR010982">
    <property type="entry name" value="Lambda_DNA-bd_dom_sf"/>
</dbReference>
<sequence>MKKKEESFGQIIRSIRQNRKMTQKMLVQDICSQSVLSRIENNEELPNVWVMYQICQRLGVTLDQVMMLHSEEINQSNQVFAQIESHFVHKQFQALREKLQDKQIKHYLYLDTDMQMYYYYLGSCAYFIDLDYESALESLKKGLSYTYQQDKTNVSVMEIRILSCIGRVYSDLQLLADARLNLEKSYESMQALPSERLSTTLTKVYYNYAVFLKQQHEYCRSLKIIEEGIALAREKNSFYFLEELFEIKAQVLSILKEEQAARKSFQLYQAVVDIRQSAKMV</sequence>
<dbReference type="OrthoDB" id="1150409at2"/>
<protein>
    <recommendedName>
        <fullName evidence="1">HTH cro/C1-type domain-containing protein</fullName>
    </recommendedName>
</protein>
<accession>A0A242A6P4</accession>
<gene>
    <name evidence="2" type="ORF">A5886_001783</name>
</gene>
<evidence type="ECO:0000313" key="2">
    <source>
        <dbReference type="EMBL" id="OTN76705.1"/>
    </source>
</evidence>
<dbReference type="PANTHER" id="PTHR37038">
    <property type="entry name" value="TRANSCRIPTIONAL REGULATOR-RELATED"/>
    <property type="match status" value="1"/>
</dbReference>
<dbReference type="InterPro" id="IPR011990">
    <property type="entry name" value="TPR-like_helical_dom_sf"/>
</dbReference>
<dbReference type="Gene3D" id="1.25.40.10">
    <property type="entry name" value="Tetratricopeptide repeat domain"/>
    <property type="match status" value="1"/>
</dbReference>
<dbReference type="PROSITE" id="PS50943">
    <property type="entry name" value="HTH_CROC1"/>
    <property type="match status" value="1"/>
</dbReference>
<dbReference type="AlphaFoldDB" id="A0A242A6P4"/>
<dbReference type="SMART" id="SM00530">
    <property type="entry name" value="HTH_XRE"/>
    <property type="match status" value="1"/>
</dbReference>